<reference evidence="15 16" key="1">
    <citation type="submission" date="2020-08" db="EMBL/GenBank/DDBJ databases">
        <title>Aphidius gifuensis genome sequencing and assembly.</title>
        <authorList>
            <person name="Du Z."/>
        </authorList>
    </citation>
    <scope>NUCLEOTIDE SEQUENCE [LARGE SCALE GENOMIC DNA]</scope>
    <source>
        <strain evidence="15">YNYX2018</strain>
        <tissue evidence="15">Adults</tissue>
    </source>
</reference>
<organism evidence="15 16">
    <name type="scientific">Aphidius gifuensis</name>
    <name type="common">Parasitoid wasp</name>
    <dbReference type="NCBI Taxonomy" id="684658"/>
    <lineage>
        <taxon>Eukaryota</taxon>
        <taxon>Metazoa</taxon>
        <taxon>Ecdysozoa</taxon>
        <taxon>Arthropoda</taxon>
        <taxon>Hexapoda</taxon>
        <taxon>Insecta</taxon>
        <taxon>Pterygota</taxon>
        <taxon>Neoptera</taxon>
        <taxon>Endopterygota</taxon>
        <taxon>Hymenoptera</taxon>
        <taxon>Apocrita</taxon>
        <taxon>Ichneumonoidea</taxon>
        <taxon>Braconidae</taxon>
        <taxon>Aphidiinae</taxon>
        <taxon>Aphidius</taxon>
    </lineage>
</organism>
<dbReference type="EMBL" id="JACMRX010000004">
    <property type="protein sequence ID" value="KAF7991356.1"/>
    <property type="molecule type" value="Genomic_DNA"/>
</dbReference>
<dbReference type="PANTHER" id="PTHR20905:SF1">
    <property type="entry name" value="AT07410P-RELATED"/>
    <property type="match status" value="1"/>
</dbReference>
<comment type="catalytic activity">
    <reaction evidence="9">
        <text>dopamine + acetyl-CoA = N-acetyldopamine + CoA + H(+)</text>
        <dbReference type="Rhea" id="RHEA:51388"/>
        <dbReference type="ChEBI" id="CHEBI:15378"/>
        <dbReference type="ChEBI" id="CHEBI:57287"/>
        <dbReference type="ChEBI" id="CHEBI:57288"/>
        <dbReference type="ChEBI" id="CHEBI:59905"/>
        <dbReference type="ChEBI" id="CHEBI:125678"/>
    </reaction>
    <physiologicalReaction direction="left-to-right" evidence="9">
        <dbReference type="Rhea" id="RHEA:51389"/>
    </physiologicalReaction>
</comment>
<evidence type="ECO:0000256" key="1">
    <source>
        <dbReference type="ARBA" id="ARBA00022679"/>
    </source>
</evidence>
<keyword evidence="2" id="KW-0012">Acyltransferase</keyword>
<evidence type="ECO:0000313" key="15">
    <source>
        <dbReference type="EMBL" id="KAF7991356.1"/>
    </source>
</evidence>
<comment type="similarity">
    <text evidence="4">Belongs to the acetyltransferase family. AANAT subfamily.</text>
</comment>
<comment type="pathway">
    <text evidence="3">Aromatic compound metabolism; melatonin biosynthesis; melatonin from serotonin: step 1/2.</text>
</comment>
<evidence type="ECO:0000256" key="7">
    <source>
        <dbReference type="ARBA" id="ARBA00050849"/>
    </source>
</evidence>
<proteinExistence type="inferred from homology"/>
<dbReference type="OrthoDB" id="41532at2759"/>
<dbReference type="Proteomes" id="UP000639338">
    <property type="component" value="Unassembled WGS sequence"/>
</dbReference>
<comment type="catalytic activity">
    <reaction evidence="10">
        <text>serotonin + (9Z)-octadecenoyl-CoA = N-(9Z-octadecenoyl)-serotonin + CoA + H(+)</text>
        <dbReference type="Rhea" id="RHEA:51392"/>
        <dbReference type="ChEBI" id="CHEBI:15378"/>
        <dbReference type="ChEBI" id="CHEBI:57287"/>
        <dbReference type="ChEBI" id="CHEBI:57387"/>
        <dbReference type="ChEBI" id="CHEBI:134064"/>
        <dbReference type="ChEBI" id="CHEBI:350546"/>
    </reaction>
    <physiologicalReaction direction="left-to-right" evidence="10">
        <dbReference type="Rhea" id="RHEA:51393"/>
    </physiologicalReaction>
</comment>
<evidence type="ECO:0000256" key="10">
    <source>
        <dbReference type="ARBA" id="ARBA00051823"/>
    </source>
</evidence>
<name>A0A834XSG8_APHGI</name>
<comment type="catalytic activity">
    <reaction evidence="11">
        <text>serotonin + hexadecanoyl-CoA = N-hexadecanoyl-serotonin + CoA + H(+)</text>
        <dbReference type="Rhea" id="RHEA:51384"/>
        <dbReference type="ChEBI" id="CHEBI:15378"/>
        <dbReference type="ChEBI" id="CHEBI:57287"/>
        <dbReference type="ChEBI" id="CHEBI:57379"/>
        <dbReference type="ChEBI" id="CHEBI:134059"/>
        <dbReference type="ChEBI" id="CHEBI:350546"/>
    </reaction>
    <physiologicalReaction direction="left-to-right" evidence="11">
        <dbReference type="Rhea" id="RHEA:51385"/>
    </physiologicalReaction>
</comment>
<sequence>MSLLGDKINEPKLSMDFSIKPITADAKLKVLGFMKKNFFKDEPLNNSVNLIDGKDTTCIELEEYSMSSLDENLSLMAVSSSGIIVGVIINGKTEIPDINEEPDYIKNCENKKFKKIMKLLHYVDQEINIPEKYPDSNCLDIKIVSVDNNWRGKGIASALFKKTIEIGKELGFNLIRTDCSSHFTARLCQRIGFHPIYELKYSEYLDDNEQPVFTPAPPHNSIVTYILKI</sequence>
<dbReference type="SUPFAM" id="SSF55729">
    <property type="entry name" value="Acyl-CoA N-acyltransferases (Nat)"/>
    <property type="match status" value="1"/>
</dbReference>
<dbReference type="Pfam" id="PF00583">
    <property type="entry name" value="Acetyltransf_1"/>
    <property type="match status" value="1"/>
</dbReference>
<evidence type="ECO:0000256" key="13">
    <source>
        <dbReference type="ARBA" id="ARBA00052491"/>
    </source>
</evidence>
<evidence type="ECO:0000256" key="5">
    <source>
        <dbReference type="ARBA" id="ARBA00039114"/>
    </source>
</evidence>
<keyword evidence="1" id="KW-0808">Transferase</keyword>
<gene>
    <name evidence="15" type="ORF">HCN44_002918</name>
</gene>
<feature type="domain" description="N-acetyltransferase" evidence="14">
    <location>
        <begin position="132"/>
        <end position="193"/>
    </location>
</feature>
<dbReference type="AlphaFoldDB" id="A0A834XSG8"/>
<evidence type="ECO:0000256" key="9">
    <source>
        <dbReference type="ARBA" id="ARBA00051711"/>
    </source>
</evidence>
<dbReference type="FunFam" id="3.40.630.30:FF:000046">
    <property type="entry name" value="Dopamine N-acetyltransferase"/>
    <property type="match status" value="1"/>
</dbReference>
<evidence type="ECO:0000256" key="4">
    <source>
        <dbReference type="ARBA" id="ARBA00038182"/>
    </source>
</evidence>
<dbReference type="GO" id="GO:0004059">
    <property type="term" value="F:aralkylamine N-acetyltransferase activity"/>
    <property type="evidence" value="ECO:0007669"/>
    <property type="project" value="UniProtKB-EC"/>
</dbReference>
<comment type="catalytic activity">
    <reaction evidence="8">
        <text>serotonin + (5Z,8Z,11Z,14Z)-eicosatetraenoyl-CoA = N-[(5Z,8Z,11Z,14Z)-eicosatetraenoyl]-serotonin + CoA + H(+)</text>
        <dbReference type="Rhea" id="RHEA:51396"/>
        <dbReference type="ChEBI" id="CHEBI:15378"/>
        <dbReference type="ChEBI" id="CHEBI:57287"/>
        <dbReference type="ChEBI" id="CHEBI:57368"/>
        <dbReference type="ChEBI" id="CHEBI:132255"/>
        <dbReference type="ChEBI" id="CHEBI:350546"/>
    </reaction>
    <physiologicalReaction direction="left-to-right" evidence="8">
        <dbReference type="Rhea" id="RHEA:51397"/>
    </physiologicalReaction>
</comment>
<dbReference type="InterPro" id="IPR000182">
    <property type="entry name" value="GNAT_dom"/>
</dbReference>
<comment type="caution">
    <text evidence="15">The sequence shown here is derived from an EMBL/GenBank/DDBJ whole genome shotgun (WGS) entry which is preliminary data.</text>
</comment>
<evidence type="ECO:0000256" key="8">
    <source>
        <dbReference type="ARBA" id="ARBA00051284"/>
    </source>
</evidence>
<comment type="catalytic activity">
    <reaction evidence="13">
        <text>serotonin + acetyl-CoA = N-acetylserotonin + CoA + H(+)</text>
        <dbReference type="Rhea" id="RHEA:25217"/>
        <dbReference type="ChEBI" id="CHEBI:15378"/>
        <dbReference type="ChEBI" id="CHEBI:17697"/>
        <dbReference type="ChEBI" id="CHEBI:57287"/>
        <dbReference type="ChEBI" id="CHEBI:57288"/>
        <dbReference type="ChEBI" id="CHEBI:350546"/>
        <dbReference type="EC" id="2.3.1.87"/>
    </reaction>
    <physiologicalReaction direction="left-to-right" evidence="13">
        <dbReference type="Rhea" id="RHEA:25218"/>
    </physiologicalReaction>
</comment>
<evidence type="ECO:0000256" key="6">
    <source>
        <dbReference type="ARBA" id="ARBA00050189"/>
    </source>
</evidence>
<keyword evidence="16" id="KW-1185">Reference proteome</keyword>
<comment type="catalytic activity">
    <reaction evidence="7">
        <text>serotonin + octadecanoyl-CoA = N-octadecanoyl-serotonin + CoA + H(+)</text>
        <dbReference type="Rhea" id="RHEA:51400"/>
        <dbReference type="ChEBI" id="CHEBI:15378"/>
        <dbReference type="ChEBI" id="CHEBI:57287"/>
        <dbReference type="ChEBI" id="CHEBI:57394"/>
        <dbReference type="ChEBI" id="CHEBI:134065"/>
        <dbReference type="ChEBI" id="CHEBI:350546"/>
    </reaction>
    <physiologicalReaction direction="left-to-right" evidence="7">
        <dbReference type="Rhea" id="RHEA:51401"/>
    </physiologicalReaction>
</comment>
<dbReference type="PANTHER" id="PTHR20905">
    <property type="entry name" value="N-ACETYLTRANSFERASE-RELATED"/>
    <property type="match status" value="1"/>
</dbReference>
<evidence type="ECO:0000256" key="12">
    <source>
        <dbReference type="ARBA" id="ARBA00052335"/>
    </source>
</evidence>
<comment type="catalytic activity">
    <reaction evidence="6">
        <text>dopamine + (9Z)-octadecenoyl-CoA = N-(9Z-octadecanoyl)-dopamine + CoA + H(+)</text>
        <dbReference type="Rhea" id="RHEA:51380"/>
        <dbReference type="ChEBI" id="CHEBI:15378"/>
        <dbReference type="ChEBI" id="CHEBI:31883"/>
        <dbReference type="ChEBI" id="CHEBI:57287"/>
        <dbReference type="ChEBI" id="CHEBI:57387"/>
        <dbReference type="ChEBI" id="CHEBI:59905"/>
    </reaction>
    <physiologicalReaction direction="left-to-right" evidence="6">
        <dbReference type="Rhea" id="RHEA:51381"/>
    </physiologicalReaction>
</comment>
<evidence type="ECO:0000256" key="3">
    <source>
        <dbReference type="ARBA" id="ARBA00037926"/>
    </source>
</evidence>
<evidence type="ECO:0000313" key="16">
    <source>
        <dbReference type="Proteomes" id="UP000639338"/>
    </source>
</evidence>
<evidence type="ECO:0000256" key="2">
    <source>
        <dbReference type="ARBA" id="ARBA00023315"/>
    </source>
</evidence>
<dbReference type="EC" id="2.3.1.87" evidence="5"/>
<dbReference type="Gene3D" id="3.40.630.30">
    <property type="match status" value="1"/>
</dbReference>
<dbReference type="CDD" id="cd04301">
    <property type="entry name" value="NAT_SF"/>
    <property type="match status" value="1"/>
</dbReference>
<comment type="catalytic activity">
    <reaction evidence="12">
        <text>dopamine + hexadecanoyl-CoA = N-hexadecanoyl-dopamine + CoA + H(+)</text>
        <dbReference type="Rhea" id="RHEA:51376"/>
        <dbReference type="ChEBI" id="CHEBI:15378"/>
        <dbReference type="ChEBI" id="CHEBI:57287"/>
        <dbReference type="ChEBI" id="CHEBI:57379"/>
        <dbReference type="ChEBI" id="CHEBI:59905"/>
        <dbReference type="ChEBI" id="CHEBI:134058"/>
    </reaction>
    <physiologicalReaction direction="left-to-right" evidence="12">
        <dbReference type="Rhea" id="RHEA:51377"/>
    </physiologicalReaction>
</comment>
<evidence type="ECO:0000256" key="11">
    <source>
        <dbReference type="ARBA" id="ARBA00052178"/>
    </source>
</evidence>
<accession>A0A834XSG8</accession>
<protein>
    <recommendedName>
        <fullName evidence="5">aralkylamine N-acetyltransferase</fullName>
        <ecNumber evidence="5">2.3.1.87</ecNumber>
    </recommendedName>
</protein>
<dbReference type="InterPro" id="IPR016181">
    <property type="entry name" value="Acyl_CoA_acyltransferase"/>
</dbReference>
<evidence type="ECO:0000259" key="14">
    <source>
        <dbReference type="Pfam" id="PF00583"/>
    </source>
</evidence>